<dbReference type="InterPro" id="IPR050261">
    <property type="entry name" value="FrsA_esterase"/>
</dbReference>
<dbReference type="PANTHER" id="PTHR22946:SF9">
    <property type="entry name" value="POLYKETIDE TRANSFERASE AF380"/>
    <property type="match status" value="1"/>
</dbReference>
<comment type="caution">
    <text evidence="3">The sequence shown here is derived from an EMBL/GenBank/DDBJ whole genome shotgun (WGS) entry which is preliminary data.</text>
</comment>
<evidence type="ECO:0008006" key="5">
    <source>
        <dbReference type="Google" id="ProtNLM"/>
    </source>
</evidence>
<dbReference type="InterPro" id="IPR016986">
    <property type="entry name" value="UCP031982_abhydr"/>
</dbReference>
<dbReference type="EMBL" id="JRKN01000004">
    <property type="protein sequence ID" value="KGJ05858.1"/>
    <property type="molecule type" value="Genomic_DNA"/>
</dbReference>
<dbReference type="Gene3D" id="3.40.50.1820">
    <property type="entry name" value="alpha/beta hydrolase"/>
    <property type="match status" value="1"/>
</dbReference>
<dbReference type="OrthoDB" id="9814760at2"/>
<name>A0A099F6G9_9RHOB</name>
<evidence type="ECO:0000313" key="3">
    <source>
        <dbReference type="EMBL" id="KGJ05858.1"/>
    </source>
</evidence>
<sequence>MHFHLFLSAAVFLLPFQLQAAGFERITLASSPAIDIGIWYPSSSPVPDAANTPFRQAVAMNGTPEGSGLPMVLLSHGNGGWMGGHADTALALAEAGYVAVALTHPGDNGEDESASPSEWLISRPADISETIDYMLSDWTYADRIDPGRVGVFGFSAGAYTALVVAGAVPGLTLARQRCFDVPDEFTCGIGMLDDVDPAELGPRLRDVAGDDRVSAVSAAAPGLGYGFDKTALADVSVPVQIWSGAIDDRVPHDTNGANIAANLPNMPEVHVVENAGHFAFLAECDPRLREINPEIWNMVCVDADGFDRAAFHQLFNKKIIEFFDSSLPRPDRQ</sequence>
<gene>
    <name evidence="3" type="ORF">IT41_04095</name>
</gene>
<dbReference type="RefSeq" id="WP_036738910.1">
    <property type="nucleotide sequence ID" value="NZ_FOJO01000002.1"/>
</dbReference>
<proteinExistence type="predicted"/>
<feature type="chain" id="PRO_5001954420" description="Dienelactone hydrolase" evidence="2">
    <location>
        <begin position="21"/>
        <end position="333"/>
    </location>
</feature>
<feature type="signal peptide" evidence="2">
    <location>
        <begin position="1"/>
        <end position="20"/>
    </location>
</feature>
<reference evidence="3 4" key="2">
    <citation type="submission" date="2014-10" db="EMBL/GenBank/DDBJ databases">
        <title>Paracoccus sanguinis sp. nov., isolated from clinical specimens of New York State patients.</title>
        <authorList>
            <person name="Mingle L.A."/>
            <person name="Cole J.A."/>
            <person name="Lapierre P."/>
            <person name="Musser K.A."/>
        </authorList>
    </citation>
    <scope>NUCLEOTIDE SEQUENCE [LARGE SCALE GENOMIC DNA]</scope>
    <source>
        <strain evidence="3 4">JCM 14014</strain>
    </source>
</reference>
<keyword evidence="4" id="KW-1185">Reference proteome</keyword>
<dbReference type="GO" id="GO:0052689">
    <property type="term" value="F:carboxylic ester hydrolase activity"/>
    <property type="evidence" value="ECO:0007669"/>
    <property type="project" value="UniProtKB-ARBA"/>
</dbReference>
<evidence type="ECO:0000256" key="1">
    <source>
        <dbReference type="ARBA" id="ARBA00022801"/>
    </source>
</evidence>
<dbReference type="Proteomes" id="UP000029846">
    <property type="component" value="Unassembled WGS sequence"/>
</dbReference>
<evidence type="ECO:0000313" key="4">
    <source>
        <dbReference type="Proteomes" id="UP000029846"/>
    </source>
</evidence>
<dbReference type="SUPFAM" id="SSF53474">
    <property type="entry name" value="alpha/beta-Hydrolases"/>
    <property type="match status" value="1"/>
</dbReference>
<accession>A0A099F6G9</accession>
<dbReference type="eggNOG" id="COG4188">
    <property type="taxonomic scope" value="Bacteria"/>
</dbReference>
<keyword evidence="2" id="KW-0732">Signal</keyword>
<protein>
    <recommendedName>
        <fullName evidence="5">Dienelactone hydrolase</fullName>
    </recommendedName>
</protein>
<dbReference type="PANTHER" id="PTHR22946">
    <property type="entry name" value="DIENELACTONE HYDROLASE DOMAIN-CONTAINING PROTEIN-RELATED"/>
    <property type="match status" value="1"/>
</dbReference>
<dbReference type="InterPro" id="IPR029058">
    <property type="entry name" value="AB_hydrolase_fold"/>
</dbReference>
<dbReference type="AlphaFoldDB" id="A0A099F6G9"/>
<reference evidence="3 4" key="1">
    <citation type="submission" date="2014-09" db="EMBL/GenBank/DDBJ databases">
        <authorList>
            <person name="McGinnis J.M."/>
            <person name="Wolfgang W.J."/>
        </authorList>
    </citation>
    <scope>NUCLEOTIDE SEQUENCE [LARGE SCALE GENOMIC DNA]</scope>
    <source>
        <strain evidence="3 4">JCM 14014</strain>
    </source>
</reference>
<keyword evidence="1" id="KW-0378">Hydrolase</keyword>
<organism evidence="3 4">
    <name type="scientific">Paracoccus halophilus</name>
    <dbReference type="NCBI Taxonomy" id="376733"/>
    <lineage>
        <taxon>Bacteria</taxon>
        <taxon>Pseudomonadati</taxon>
        <taxon>Pseudomonadota</taxon>
        <taxon>Alphaproteobacteria</taxon>
        <taxon>Rhodobacterales</taxon>
        <taxon>Paracoccaceae</taxon>
        <taxon>Paracoccus</taxon>
    </lineage>
</organism>
<dbReference type="PIRSF" id="PIRSF031982">
    <property type="entry name" value="UCP031982_abhydr"/>
    <property type="match status" value="1"/>
</dbReference>
<evidence type="ECO:0000256" key="2">
    <source>
        <dbReference type="SAM" id="SignalP"/>
    </source>
</evidence>